<feature type="transmembrane region" description="Helical" evidence="2">
    <location>
        <begin position="190"/>
        <end position="213"/>
    </location>
</feature>
<feature type="compositionally biased region" description="Basic and acidic residues" evidence="1">
    <location>
        <begin position="56"/>
        <end position="86"/>
    </location>
</feature>
<evidence type="ECO:0000313" key="4">
    <source>
        <dbReference type="Proteomes" id="UP000076632"/>
    </source>
</evidence>
<organism evidence="3 4">
    <name type="scientific">Xylona heveae (strain CBS 132557 / TC161)</name>
    <dbReference type="NCBI Taxonomy" id="1328760"/>
    <lineage>
        <taxon>Eukaryota</taxon>
        <taxon>Fungi</taxon>
        <taxon>Dikarya</taxon>
        <taxon>Ascomycota</taxon>
        <taxon>Pezizomycotina</taxon>
        <taxon>Xylonomycetes</taxon>
        <taxon>Xylonales</taxon>
        <taxon>Xylonaceae</taxon>
        <taxon>Xylona</taxon>
    </lineage>
</organism>
<reference evidence="3 4" key="1">
    <citation type="journal article" date="2016" name="Fungal Biol.">
        <title>The genome of Xylona heveae provides a window into fungal endophytism.</title>
        <authorList>
            <person name="Gazis R."/>
            <person name="Kuo A."/>
            <person name="Riley R."/>
            <person name="LaButti K."/>
            <person name="Lipzen A."/>
            <person name="Lin J."/>
            <person name="Amirebrahimi M."/>
            <person name="Hesse C.N."/>
            <person name="Spatafora J.W."/>
            <person name="Henrissat B."/>
            <person name="Hainaut M."/>
            <person name="Grigoriev I.V."/>
            <person name="Hibbett D.S."/>
        </authorList>
    </citation>
    <scope>NUCLEOTIDE SEQUENCE [LARGE SCALE GENOMIC DNA]</scope>
    <source>
        <strain evidence="3 4">TC161</strain>
    </source>
</reference>
<evidence type="ECO:0000313" key="3">
    <source>
        <dbReference type="EMBL" id="KZF19792.1"/>
    </source>
</evidence>
<gene>
    <name evidence="3" type="ORF">L228DRAFT_224456</name>
</gene>
<evidence type="ECO:0008006" key="5">
    <source>
        <dbReference type="Google" id="ProtNLM"/>
    </source>
</evidence>
<evidence type="ECO:0000256" key="2">
    <source>
        <dbReference type="SAM" id="Phobius"/>
    </source>
</evidence>
<feature type="region of interest" description="Disordered" evidence="1">
    <location>
        <begin position="293"/>
        <end position="330"/>
    </location>
</feature>
<feature type="transmembrane region" description="Helical" evidence="2">
    <location>
        <begin position="426"/>
        <end position="450"/>
    </location>
</feature>
<dbReference type="OrthoDB" id="2603at2759"/>
<keyword evidence="2" id="KW-0812">Transmembrane</keyword>
<feature type="transmembrane region" description="Helical" evidence="2">
    <location>
        <begin position="152"/>
        <end position="178"/>
    </location>
</feature>
<keyword evidence="2" id="KW-0472">Membrane</keyword>
<dbReference type="STRING" id="1328760.A0A165A0S2"/>
<feature type="compositionally biased region" description="Basic residues" evidence="1">
    <location>
        <begin position="45"/>
        <end position="55"/>
    </location>
</feature>
<feature type="compositionally biased region" description="Polar residues" evidence="1">
    <location>
        <begin position="293"/>
        <end position="320"/>
    </location>
</feature>
<name>A0A165A0S2_XYLHT</name>
<dbReference type="RefSeq" id="XP_018185347.1">
    <property type="nucleotide sequence ID" value="XM_018330348.1"/>
</dbReference>
<dbReference type="GeneID" id="28895485"/>
<keyword evidence="4" id="KW-1185">Reference proteome</keyword>
<dbReference type="InParanoid" id="A0A165A0S2"/>
<dbReference type="OMA" id="APPSHNE"/>
<dbReference type="AlphaFoldDB" id="A0A165A0S2"/>
<feature type="transmembrane region" description="Helical" evidence="2">
    <location>
        <begin position="392"/>
        <end position="414"/>
    </location>
</feature>
<protein>
    <recommendedName>
        <fullName evidence="5">Integral membrane protein</fullName>
    </recommendedName>
</protein>
<dbReference type="Proteomes" id="UP000076632">
    <property type="component" value="Unassembled WGS sequence"/>
</dbReference>
<feature type="transmembrane region" description="Helical" evidence="2">
    <location>
        <begin position="354"/>
        <end position="372"/>
    </location>
</feature>
<accession>A0A165A0S2</accession>
<dbReference type="EMBL" id="KV407465">
    <property type="protein sequence ID" value="KZF19792.1"/>
    <property type="molecule type" value="Genomic_DNA"/>
</dbReference>
<evidence type="ECO:0000256" key="1">
    <source>
        <dbReference type="SAM" id="MobiDB-lite"/>
    </source>
</evidence>
<keyword evidence="2" id="KW-1133">Transmembrane helix</keyword>
<proteinExistence type="predicted"/>
<sequence>MPRNAGFDPKYEPLRQIDSLQLRTDEPNPKHGTTGPFSFLNPTRAHYRHRAPKRAFKPEEEKVDEDRNLESLPVRDADDDGHKDKDHDQLIDDFDFKWRSRDNRKGRHALVVDPVKRDTQQAKYLAPPPSASFRGICQGLGRMCTVFPYWDISYLVAVIFTLGSVIWVINGFFVFLPLVRPKSEFKDEVYTGGGVTAFVGATVFEVGSVLLMFEAVNENRSGCFGWALEKVVEDYHQRHHSHDDRDASIAEKGDADLMRLRPALDTCRHHHRNKKNLAGRSTIKSIEKKYISSDSSSLANGSPPSQGNGHTSNDPSSSPDQGPEKDVDAGPDRGRSWVWFPSWHELTTHYFREIGFLACLSQFLGATIFWISGFTALPNVINTANIGLADGIYWTPQVVGGTGFIISGTLFMLETQPKWYIPAPRVLGWHIGFWNLIGAIGFTLCGAFGYSSNSGIQYQASCSTFWGGWAFLIGSAIQWYESLDKNPVEEKGEWGT</sequence>
<feature type="region of interest" description="Disordered" evidence="1">
    <location>
        <begin position="1"/>
        <end position="86"/>
    </location>
</feature>